<gene>
    <name evidence="1" type="ORF">NM688_g7531</name>
</gene>
<keyword evidence="2" id="KW-1185">Reference proteome</keyword>
<organism evidence="1 2">
    <name type="scientific">Phlebia brevispora</name>
    <dbReference type="NCBI Taxonomy" id="194682"/>
    <lineage>
        <taxon>Eukaryota</taxon>
        <taxon>Fungi</taxon>
        <taxon>Dikarya</taxon>
        <taxon>Basidiomycota</taxon>
        <taxon>Agaricomycotina</taxon>
        <taxon>Agaricomycetes</taxon>
        <taxon>Polyporales</taxon>
        <taxon>Meruliaceae</taxon>
        <taxon>Phlebia</taxon>
    </lineage>
</organism>
<accession>A0ACC1S4E9</accession>
<proteinExistence type="predicted"/>
<reference evidence="1" key="1">
    <citation type="submission" date="2022-07" db="EMBL/GenBank/DDBJ databases">
        <title>Genome Sequence of Phlebia brevispora.</title>
        <authorList>
            <person name="Buettner E."/>
        </authorList>
    </citation>
    <scope>NUCLEOTIDE SEQUENCE</scope>
    <source>
        <strain evidence="1">MPL23</strain>
    </source>
</reference>
<dbReference type="EMBL" id="JANHOG010001778">
    <property type="protein sequence ID" value="KAJ3531749.1"/>
    <property type="molecule type" value="Genomic_DNA"/>
</dbReference>
<name>A0ACC1S4E9_9APHY</name>
<evidence type="ECO:0000313" key="2">
    <source>
        <dbReference type="Proteomes" id="UP001148662"/>
    </source>
</evidence>
<sequence length="93" mass="10452">MRDDAQTVARTTRTLRLAVCQCDQPEEKDRQPNLAMQNIAMTVYYGDTTASYIVALERILQMSVVTHKKANRNKPICAAVMNATQAPRPREAT</sequence>
<dbReference type="Proteomes" id="UP001148662">
    <property type="component" value="Unassembled WGS sequence"/>
</dbReference>
<protein>
    <submittedName>
        <fullName evidence="1">Uncharacterized protein</fullName>
    </submittedName>
</protein>
<comment type="caution">
    <text evidence="1">The sequence shown here is derived from an EMBL/GenBank/DDBJ whole genome shotgun (WGS) entry which is preliminary data.</text>
</comment>
<evidence type="ECO:0000313" key="1">
    <source>
        <dbReference type="EMBL" id="KAJ3531749.1"/>
    </source>
</evidence>